<keyword evidence="1" id="KW-0479">Metal-binding</keyword>
<evidence type="ECO:0000256" key="1">
    <source>
        <dbReference type="ARBA" id="ARBA00022723"/>
    </source>
</evidence>
<feature type="compositionally biased region" description="Basic and acidic residues" evidence="4">
    <location>
        <begin position="365"/>
        <end position="375"/>
    </location>
</feature>
<dbReference type="GO" id="GO:0008270">
    <property type="term" value="F:zinc ion binding"/>
    <property type="evidence" value="ECO:0007669"/>
    <property type="project" value="UniProtKB-KW"/>
</dbReference>
<dbReference type="SMART" id="SM00249">
    <property type="entry name" value="PHD"/>
    <property type="match status" value="1"/>
</dbReference>
<organism evidence="6 7">
    <name type="scientific">Gossypium arboreum</name>
    <name type="common">Tree cotton</name>
    <name type="synonym">Gossypium nanking</name>
    <dbReference type="NCBI Taxonomy" id="29729"/>
    <lineage>
        <taxon>Eukaryota</taxon>
        <taxon>Viridiplantae</taxon>
        <taxon>Streptophyta</taxon>
        <taxon>Embryophyta</taxon>
        <taxon>Tracheophyta</taxon>
        <taxon>Spermatophyta</taxon>
        <taxon>Magnoliopsida</taxon>
        <taxon>eudicotyledons</taxon>
        <taxon>Gunneridae</taxon>
        <taxon>Pentapetalae</taxon>
        <taxon>rosids</taxon>
        <taxon>malvids</taxon>
        <taxon>Malvales</taxon>
        <taxon>Malvaceae</taxon>
        <taxon>Malvoideae</taxon>
        <taxon>Gossypium</taxon>
    </lineage>
</organism>
<dbReference type="InterPro" id="IPR013083">
    <property type="entry name" value="Znf_RING/FYVE/PHD"/>
</dbReference>
<feature type="compositionally biased region" description="Acidic residues" evidence="4">
    <location>
        <begin position="340"/>
        <end position="361"/>
    </location>
</feature>
<keyword evidence="2" id="KW-0863">Zinc-finger</keyword>
<dbReference type="PANTHER" id="PTHR46695:SF5">
    <property type="entry name" value="RNA POLYMERASE-ASSOCIATED PROTEIN RTF1 HOMOLOG"/>
    <property type="match status" value="1"/>
</dbReference>
<dbReference type="Proteomes" id="UP000032142">
    <property type="component" value="Unassembled WGS sequence"/>
</dbReference>
<feature type="domain" description="Zinc finger PHD-type" evidence="5">
    <location>
        <begin position="447"/>
        <end position="493"/>
    </location>
</feature>
<dbReference type="SUPFAM" id="SSF57903">
    <property type="entry name" value="FYVE/PHD zinc finger"/>
    <property type="match status" value="1"/>
</dbReference>
<evidence type="ECO:0000256" key="4">
    <source>
        <dbReference type="SAM" id="MobiDB-lite"/>
    </source>
</evidence>
<protein>
    <recommendedName>
        <fullName evidence="5">Zinc finger PHD-type domain-containing protein</fullName>
    </recommendedName>
</protein>
<proteinExistence type="predicted"/>
<dbReference type="InterPro" id="IPR001965">
    <property type="entry name" value="Znf_PHD"/>
</dbReference>
<evidence type="ECO:0000259" key="5">
    <source>
        <dbReference type="SMART" id="SM00249"/>
    </source>
</evidence>
<evidence type="ECO:0000313" key="6">
    <source>
        <dbReference type="EMBL" id="KHG00630.1"/>
    </source>
</evidence>
<dbReference type="InterPro" id="IPR011011">
    <property type="entry name" value="Znf_FYVE_PHD"/>
</dbReference>
<evidence type="ECO:0000256" key="2">
    <source>
        <dbReference type="ARBA" id="ARBA00022771"/>
    </source>
</evidence>
<comment type="caution">
    <text evidence="6">The sequence shown here is derived from an EMBL/GenBank/DDBJ whole genome shotgun (WGS) entry which is preliminary data.</text>
</comment>
<accession>A0A0B0MIL1</accession>
<evidence type="ECO:0000313" key="7">
    <source>
        <dbReference type="Proteomes" id="UP000032142"/>
    </source>
</evidence>
<keyword evidence="7" id="KW-1185">Reference proteome</keyword>
<feature type="compositionally biased region" description="Gly residues" evidence="4">
    <location>
        <begin position="70"/>
        <end position="80"/>
    </location>
</feature>
<feature type="compositionally biased region" description="Acidic residues" evidence="4">
    <location>
        <begin position="384"/>
        <end position="414"/>
    </location>
</feature>
<evidence type="ECO:0000256" key="3">
    <source>
        <dbReference type="ARBA" id="ARBA00022833"/>
    </source>
</evidence>
<dbReference type="EMBL" id="JRRC01140894">
    <property type="protein sequence ID" value="KHG00630.1"/>
    <property type="molecule type" value="Genomic_DNA"/>
</dbReference>
<dbReference type="Gene3D" id="3.30.40.10">
    <property type="entry name" value="Zinc/RING finger domain, C3HC4 (zinc finger)"/>
    <property type="match status" value="1"/>
</dbReference>
<name>A0A0B0MIL1_GOSAR</name>
<feature type="compositionally biased region" description="Basic residues" evidence="4">
    <location>
        <begin position="420"/>
        <end position="430"/>
    </location>
</feature>
<feature type="region of interest" description="Disordered" evidence="4">
    <location>
        <begin position="339"/>
        <end position="436"/>
    </location>
</feature>
<dbReference type="AlphaFoldDB" id="A0A0B0MIL1"/>
<gene>
    <name evidence="6" type="ORF">F383_17433</name>
</gene>
<feature type="region of interest" description="Disordered" evidence="4">
    <location>
        <begin position="1"/>
        <end position="86"/>
    </location>
</feature>
<sequence>MDTEEEEAHHVPNVDSSVQLEDTPVSTATVSELENRNSESNFELESVSVLDEPGVSTEVSAEKEEEGEGKGVVGEAGAGEKGGEDLIGGEEKCEMLGGGVEVNASSSGVGNKEGDGGEDGYMAGGKADVVEDAAGVVVMCKMEDASEMANEIRSAGGIEVSVAEHGAVELADEAGNLVERKVADDVLERVDDPEEKQVADMVEERGIADAAAVDGATEGVLAKEEETSVAVEVGGSTEQTVVKEETEIMNEREVADVSVKSEMMVEKEGEQSGVMEETGVDDMTEKTEFVEEPVVEGEMGTDMVEEGGVLEEKSVLNVTEQTEDLEYVHAAREIGNDMAEPAEDSVMEEESEKEEDTELGNEVEGVEKEEEREAEMGDTVEAMEAADDTEMPETTEELEMEAAEETEDTEEIEEDSKASGGKRKRGKKLSTKVPARAPSRKKVEEDVCFICFDGGNLVLCDRRGCPKAYHSACVGRDEAFFQSKGKWNCVELAGVGFSEGTGSSVFSFAQHTVKVLHAPQIGLMALERTIEV</sequence>
<feature type="compositionally biased region" description="Polar residues" evidence="4">
    <location>
        <begin position="14"/>
        <end position="43"/>
    </location>
</feature>
<keyword evidence="3" id="KW-0862">Zinc</keyword>
<reference evidence="7" key="1">
    <citation type="submission" date="2014-09" db="EMBL/GenBank/DDBJ databases">
        <authorList>
            <person name="Mudge J."/>
            <person name="Ramaraj T."/>
            <person name="Lindquist I.E."/>
            <person name="Bharti A.K."/>
            <person name="Sundararajan A."/>
            <person name="Cameron C.T."/>
            <person name="Woodward J.E."/>
            <person name="May G.D."/>
            <person name="Brubaker C."/>
            <person name="Broadhvest J."/>
            <person name="Wilkins T.A."/>
        </authorList>
    </citation>
    <scope>NUCLEOTIDE SEQUENCE</scope>
    <source>
        <strain evidence="7">cv. AKA8401</strain>
    </source>
</reference>
<dbReference type="CDD" id="cd15568">
    <property type="entry name" value="PHD5_NSD"/>
    <property type="match status" value="1"/>
</dbReference>
<dbReference type="PANTHER" id="PTHR46695">
    <property type="entry name" value="ZINC FINGER CCCH DOMAIN-CONTAINING PROTEIN 44-RELATED"/>
    <property type="match status" value="1"/>
</dbReference>